<dbReference type="AlphaFoldDB" id="A0A7K0CAA8"/>
<gene>
    <name evidence="1" type="ORF">SRB5_04870</name>
</gene>
<dbReference type="Gene3D" id="1.20.120.450">
    <property type="entry name" value="dinb family like domain"/>
    <property type="match status" value="1"/>
</dbReference>
<dbReference type="SUPFAM" id="SSF109854">
    <property type="entry name" value="DinB/YfiT-like putative metalloenzymes"/>
    <property type="match status" value="1"/>
</dbReference>
<dbReference type="InterPro" id="IPR007061">
    <property type="entry name" value="MST-like"/>
</dbReference>
<organism evidence="1 2">
    <name type="scientific">Streptomyces smaragdinus</name>
    <dbReference type="NCBI Taxonomy" id="2585196"/>
    <lineage>
        <taxon>Bacteria</taxon>
        <taxon>Bacillati</taxon>
        <taxon>Actinomycetota</taxon>
        <taxon>Actinomycetes</taxon>
        <taxon>Kitasatosporales</taxon>
        <taxon>Streptomycetaceae</taxon>
        <taxon>Streptomyces</taxon>
    </lineage>
</organism>
<comment type="caution">
    <text evidence="1">The sequence shown here is derived from an EMBL/GenBank/DDBJ whole genome shotgun (WGS) entry which is preliminary data.</text>
</comment>
<sequence>MLAHMTDYPKIERKFGWRDVWVAPDEDPRSDGGLTGERAVLTGYLRDYRLTLTLKCEGLDAEAMARRSVEPSNLSLLGLVRHLAGVEQHWFRKVMAGETISRHYRTDDNPNGDFEDAAPDPAMVAEAWATWRAEVGFAERVVDGAPDMDLLGTVHGKPIELREVLVHMIEEYARHLGHADFLRERIDGRVGQ</sequence>
<dbReference type="EMBL" id="WEGJ01000001">
    <property type="protein sequence ID" value="MQY10379.1"/>
    <property type="molecule type" value="Genomic_DNA"/>
</dbReference>
<protein>
    <recommendedName>
        <fullName evidence="3">Mini-circle protein</fullName>
    </recommendedName>
</protein>
<dbReference type="InterPro" id="IPR034660">
    <property type="entry name" value="DinB/YfiT-like"/>
</dbReference>
<name>A0A7K0CAA8_9ACTN</name>
<evidence type="ECO:0008006" key="3">
    <source>
        <dbReference type="Google" id="ProtNLM"/>
    </source>
</evidence>
<proteinExistence type="predicted"/>
<evidence type="ECO:0000313" key="1">
    <source>
        <dbReference type="EMBL" id="MQY10379.1"/>
    </source>
</evidence>
<accession>A0A7K0CAA8</accession>
<dbReference type="Proteomes" id="UP000466345">
    <property type="component" value="Unassembled WGS sequence"/>
</dbReference>
<keyword evidence="2" id="KW-1185">Reference proteome</keyword>
<evidence type="ECO:0000313" key="2">
    <source>
        <dbReference type="Proteomes" id="UP000466345"/>
    </source>
</evidence>
<dbReference type="OrthoDB" id="4548523at2"/>
<dbReference type="Pfam" id="PF04978">
    <property type="entry name" value="MST"/>
    <property type="match status" value="1"/>
</dbReference>
<reference evidence="1 2" key="1">
    <citation type="submission" date="2019-10" db="EMBL/GenBank/DDBJ databases">
        <title>Streptomyces smaragdinus sp. nov. and Streptomyces fabii sp. nov., isolated from the gut of fungus growing-termite Macrotermes natalensis.</title>
        <authorList>
            <person name="Schwitalla J."/>
            <person name="Benndorf R."/>
            <person name="Martin K."/>
            <person name="De Beer W."/>
            <person name="Kaster A.-K."/>
            <person name="Vollmers J."/>
            <person name="Poulsen M."/>
            <person name="Beemelmanns C."/>
        </authorList>
    </citation>
    <scope>NUCLEOTIDE SEQUENCE [LARGE SCALE GENOMIC DNA]</scope>
    <source>
        <strain evidence="1 2">RB5</strain>
    </source>
</reference>